<protein>
    <submittedName>
        <fullName evidence="1">Unannotated protein</fullName>
    </submittedName>
</protein>
<name>A0A6J7H0R7_9ZZZZ</name>
<dbReference type="InterPro" id="IPR036457">
    <property type="entry name" value="PPM-type-like_dom_sf"/>
</dbReference>
<accession>A0A6J7H0R7</accession>
<reference evidence="1" key="1">
    <citation type="submission" date="2020-05" db="EMBL/GenBank/DDBJ databases">
        <authorList>
            <person name="Chiriac C."/>
            <person name="Salcher M."/>
            <person name="Ghai R."/>
            <person name="Kavagutti S V."/>
        </authorList>
    </citation>
    <scope>NUCLEOTIDE SEQUENCE</scope>
</reference>
<sequence length="68" mass="7606">MMRDPAIVAVLNEEPEPQLAAQRLIDEANKAGGVDNITVVIVDLVQGDDSETAQTENTSRRRWFRRQA</sequence>
<organism evidence="1">
    <name type="scientific">freshwater metagenome</name>
    <dbReference type="NCBI Taxonomy" id="449393"/>
    <lineage>
        <taxon>unclassified sequences</taxon>
        <taxon>metagenomes</taxon>
        <taxon>ecological metagenomes</taxon>
    </lineage>
</organism>
<dbReference type="Gene3D" id="3.60.40.10">
    <property type="entry name" value="PPM-type phosphatase domain"/>
    <property type="match status" value="1"/>
</dbReference>
<evidence type="ECO:0000313" key="1">
    <source>
        <dbReference type="EMBL" id="CAB4910070.1"/>
    </source>
</evidence>
<gene>
    <name evidence="1" type="ORF">UFOPK3605_01043</name>
</gene>
<dbReference type="AlphaFoldDB" id="A0A6J7H0R7"/>
<proteinExistence type="predicted"/>
<dbReference type="SUPFAM" id="SSF81606">
    <property type="entry name" value="PP2C-like"/>
    <property type="match status" value="1"/>
</dbReference>
<dbReference type="EMBL" id="CAFBMM010000053">
    <property type="protein sequence ID" value="CAB4910070.1"/>
    <property type="molecule type" value="Genomic_DNA"/>
</dbReference>